<dbReference type="AlphaFoldDB" id="A0A5K7YW53"/>
<dbReference type="Proteomes" id="UP000427769">
    <property type="component" value="Chromosome"/>
</dbReference>
<dbReference type="Pfam" id="PF01850">
    <property type="entry name" value="PIN"/>
    <property type="match status" value="1"/>
</dbReference>
<dbReference type="KEGG" id="dwd:DSCW_09730"/>
<dbReference type="SUPFAM" id="SSF88723">
    <property type="entry name" value="PIN domain-like"/>
    <property type="match status" value="1"/>
</dbReference>
<evidence type="ECO:0000313" key="2">
    <source>
        <dbReference type="EMBL" id="BBO73556.1"/>
    </source>
</evidence>
<dbReference type="Gene3D" id="3.40.50.1010">
    <property type="entry name" value="5'-nuclease"/>
    <property type="match status" value="1"/>
</dbReference>
<reference evidence="2 3" key="1">
    <citation type="submission" date="2019-11" db="EMBL/GenBank/DDBJ databases">
        <title>Comparative genomics of hydrocarbon-degrading Desulfosarcina strains.</title>
        <authorList>
            <person name="Watanabe M."/>
            <person name="Kojima H."/>
            <person name="Fukui M."/>
        </authorList>
    </citation>
    <scope>NUCLEOTIDE SEQUENCE [LARGE SCALE GENOMIC DNA]</scope>
    <source>
        <strain evidence="2 3">PP31</strain>
    </source>
</reference>
<dbReference type="RefSeq" id="WP_155302651.1">
    <property type="nucleotide sequence ID" value="NZ_AP021875.1"/>
</dbReference>
<dbReference type="OrthoDB" id="8907463at2"/>
<dbReference type="CDD" id="cd09854">
    <property type="entry name" value="PIN_VapC-like"/>
    <property type="match status" value="1"/>
</dbReference>
<dbReference type="InterPro" id="IPR029060">
    <property type="entry name" value="PIN-like_dom_sf"/>
</dbReference>
<keyword evidence="3" id="KW-1185">Reference proteome</keyword>
<gene>
    <name evidence="2" type="ORF">DSCW_09730</name>
</gene>
<dbReference type="InterPro" id="IPR002716">
    <property type="entry name" value="PIN_dom"/>
</dbReference>
<proteinExistence type="predicted"/>
<name>A0A5K7YW53_9BACT</name>
<sequence>MELNPAELPAKQIYALDTVVLIYFLERHPNYYDDAKKLFRRIEAGEISAVLSTLVFAELLVPAFRLNKIQLIQKIIRSLSNFPNLKMVPVSPDISIDAARLRAKTGIRTPDAIHLATAFASNAEGLITNDKALLKAATDDFRIWLFDNPNGKGKSH</sequence>
<accession>A0A5K7YW53</accession>
<evidence type="ECO:0000313" key="3">
    <source>
        <dbReference type="Proteomes" id="UP000427769"/>
    </source>
</evidence>
<organism evidence="2 3">
    <name type="scientific">Desulfosarcina widdelii</name>
    <dbReference type="NCBI Taxonomy" id="947919"/>
    <lineage>
        <taxon>Bacteria</taxon>
        <taxon>Pseudomonadati</taxon>
        <taxon>Thermodesulfobacteriota</taxon>
        <taxon>Desulfobacteria</taxon>
        <taxon>Desulfobacterales</taxon>
        <taxon>Desulfosarcinaceae</taxon>
        <taxon>Desulfosarcina</taxon>
    </lineage>
</organism>
<protein>
    <submittedName>
        <fullName evidence="2">Motility twitching protein PilT</fullName>
    </submittedName>
</protein>
<feature type="domain" description="PIN" evidence="1">
    <location>
        <begin position="15"/>
        <end position="137"/>
    </location>
</feature>
<dbReference type="EMBL" id="AP021875">
    <property type="protein sequence ID" value="BBO73556.1"/>
    <property type="molecule type" value="Genomic_DNA"/>
</dbReference>
<evidence type="ECO:0000259" key="1">
    <source>
        <dbReference type="Pfam" id="PF01850"/>
    </source>
</evidence>